<name>A0A4S4NS39_9BACT</name>
<evidence type="ECO:0000313" key="1">
    <source>
        <dbReference type="EMBL" id="THH41228.1"/>
    </source>
</evidence>
<organism evidence="1 2">
    <name type="scientific">Neolewinella litorea</name>
    <dbReference type="NCBI Taxonomy" id="2562452"/>
    <lineage>
        <taxon>Bacteria</taxon>
        <taxon>Pseudomonadati</taxon>
        <taxon>Bacteroidota</taxon>
        <taxon>Saprospiria</taxon>
        <taxon>Saprospirales</taxon>
        <taxon>Lewinellaceae</taxon>
        <taxon>Neolewinella</taxon>
    </lineage>
</organism>
<protein>
    <submittedName>
        <fullName evidence="1">2'-5' RNA ligase family protein</fullName>
    </submittedName>
</protein>
<dbReference type="EMBL" id="SRSF01000001">
    <property type="protein sequence ID" value="THH41228.1"/>
    <property type="molecule type" value="Genomic_DNA"/>
</dbReference>
<sequence>MAPTLPPPEQRPMIVTAWIAEEDLAPFTAIRQRFFPADRNYLEAHLTLFHHIPATLRSDFLAAARKSCEALQSHTLRVLPPFLLGRGVAYGVEAGALGELREALRREFSHALTPQDDRSWKRPHLTVQNKVTSAAARHLHRHLLARYLPCQLRVRGLYCYTYDGGPWTPIDRLPFGKP</sequence>
<dbReference type="RefSeq" id="WP_136456054.1">
    <property type="nucleotide sequence ID" value="NZ_SRSF01000001.1"/>
</dbReference>
<gene>
    <name evidence="1" type="ORF">E4021_01125</name>
</gene>
<keyword evidence="2" id="KW-1185">Reference proteome</keyword>
<dbReference type="Gene3D" id="3.90.1140.10">
    <property type="entry name" value="Cyclic phosphodiesterase"/>
    <property type="match status" value="1"/>
</dbReference>
<dbReference type="Pfam" id="PF13563">
    <property type="entry name" value="2_5_RNA_ligase2"/>
    <property type="match status" value="1"/>
</dbReference>
<reference evidence="1 2" key="1">
    <citation type="submission" date="2019-04" db="EMBL/GenBank/DDBJ databases">
        <title>Lewinella litorea sp. nov., isolated from a marine sand.</title>
        <authorList>
            <person name="Yoon J.-H."/>
        </authorList>
    </citation>
    <scope>NUCLEOTIDE SEQUENCE [LARGE SCALE GENOMIC DNA]</scope>
    <source>
        <strain evidence="1 2">HSMS-39</strain>
    </source>
</reference>
<comment type="caution">
    <text evidence="1">The sequence shown here is derived from an EMBL/GenBank/DDBJ whole genome shotgun (WGS) entry which is preliminary data.</text>
</comment>
<proteinExistence type="predicted"/>
<evidence type="ECO:0000313" key="2">
    <source>
        <dbReference type="Proteomes" id="UP000308528"/>
    </source>
</evidence>
<keyword evidence="1" id="KW-0436">Ligase</keyword>
<dbReference type="SUPFAM" id="SSF55144">
    <property type="entry name" value="LigT-like"/>
    <property type="match status" value="1"/>
</dbReference>
<accession>A0A4S4NS39</accession>
<dbReference type="InterPro" id="IPR009097">
    <property type="entry name" value="Cyclic_Pdiesterase"/>
</dbReference>
<dbReference type="GO" id="GO:0016874">
    <property type="term" value="F:ligase activity"/>
    <property type="evidence" value="ECO:0007669"/>
    <property type="project" value="UniProtKB-KW"/>
</dbReference>
<dbReference type="Proteomes" id="UP000308528">
    <property type="component" value="Unassembled WGS sequence"/>
</dbReference>
<dbReference type="AlphaFoldDB" id="A0A4S4NS39"/>
<dbReference type="OrthoDB" id="793003at2"/>